<sequence length="212" mass="23432">MSNSNKEQKPSEKLEISLEDKLPQLTPASTSGKPSLKTYKLEQSNILDRINNFLPNLNKTEDLLNMEELNSSDDEVIEMNLGLGVFDVNNPGDEEEKTSEADDAAGLIPNIQRNSPAIKKLKLSKDENEEESTTLWDFIQDPRGEKSNSKDEIILPVSTSNHSNEESIISDPVVEQHHPGIQLLSEEESSENDESNSSSLGSSCSGSDMQDE</sequence>
<feature type="region of interest" description="Disordered" evidence="1">
    <location>
        <begin position="90"/>
        <end position="212"/>
    </location>
</feature>
<proteinExistence type="predicted"/>
<dbReference type="AlphaFoldDB" id="A0A137NZ71"/>
<gene>
    <name evidence="2" type="ORF">CONCODRAFT_19202</name>
</gene>
<feature type="compositionally biased region" description="Basic and acidic residues" evidence="1">
    <location>
        <begin position="140"/>
        <end position="153"/>
    </location>
</feature>
<feature type="region of interest" description="Disordered" evidence="1">
    <location>
        <begin position="1"/>
        <end position="37"/>
    </location>
</feature>
<evidence type="ECO:0000313" key="3">
    <source>
        <dbReference type="Proteomes" id="UP000070444"/>
    </source>
</evidence>
<feature type="compositionally biased region" description="Basic and acidic residues" evidence="1">
    <location>
        <begin position="1"/>
        <end position="22"/>
    </location>
</feature>
<feature type="compositionally biased region" description="Acidic residues" evidence="1">
    <location>
        <begin position="185"/>
        <end position="194"/>
    </location>
</feature>
<dbReference type="Proteomes" id="UP000070444">
    <property type="component" value="Unassembled WGS sequence"/>
</dbReference>
<protein>
    <submittedName>
        <fullName evidence="2">Uncharacterized protein</fullName>
    </submittedName>
</protein>
<feature type="compositionally biased region" description="Acidic residues" evidence="1">
    <location>
        <begin position="92"/>
        <end position="103"/>
    </location>
</feature>
<reference evidence="2 3" key="1">
    <citation type="journal article" date="2015" name="Genome Biol. Evol.">
        <title>Phylogenomic analyses indicate that early fungi evolved digesting cell walls of algal ancestors of land plants.</title>
        <authorList>
            <person name="Chang Y."/>
            <person name="Wang S."/>
            <person name="Sekimoto S."/>
            <person name="Aerts A.L."/>
            <person name="Choi C."/>
            <person name="Clum A."/>
            <person name="LaButti K.M."/>
            <person name="Lindquist E.A."/>
            <person name="Yee Ngan C."/>
            <person name="Ohm R.A."/>
            <person name="Salamov A.A."/>
            <person name="Grigoriev I.V."/>
            <person name="Spatafora J.W."/>
            <person name="Berbee M.L."/>
        </authorList>
    </citation>
    <scope>NUCLEOTIDE SEQUENCE [LARGE SCALE GENOMIC DNA]</scope>
    <source>
        <strain evidence="2 3">NRRL 28638</strain>
    </source>
</reference>
<keyword evidence="3" id="KW-1185">Reference proteome</keyword>
<evidence type="ECO:0000256" key="1">
    <source>
        <dbReference type="SAM" id="MobiDB-lite"/>
    </source>
</evidence>
<dbReference type="OrthoDB" id="1112980at2759"/>
<accession>A0A137NZ71</accession>
<feature type="compositionally biased region" description="Low complexity" evidence="1">
    <location>
        <begin position="195"/>
        <end position="212"/>
    </location>
</feature>
<evidence type="ECO:0000313" key="2">
    <source>
        <dbReference type="EMBL" id="KXN68125.1"/>
    </source>
</evidence>
<organism evidence="2 3">
    <name type="scientific">Conidiobolus coronatus (strain ATCC 28846 / CBS 209.66 / NRRL 28638)</name>
    <name type="common">Delacroixia coronata</name>
    <dbReference type="NCBI Taxonomy" id="796925"/>
    <lineage>
        <taxon>Eukaryota</taxon>
        <taxon>Fungi</taxon>
        <taxon>Fungi incertae sedis</taxon>
        <taxon>Zoopagomycota</taxon>
        <taxon>Entomophthoromycotina</taxon>
        <taxon>Entomophthoromycetes</taxon>
        <taxon>Entomophthorales</taxon>
        <taxon>Ancylistaceae</taxon>
        <taxon>Conidiobolus</taxon>
    </lineage>
</organism>
<dbReference type="EMBL" id="KQ964594">
    <property type="protein sequence ID" value="KXN68125.1"/>
    <property type="molecule type" value="Genomic_DNA"/>
</dbReference>
<name>A0A137NZ71_CONC2</name>